<evidence type="ECO:0000313" key="2">
    <source>
        <dbReference type="Proteomes" id="UP000746595"/>
    </source>
</evidence>
<sequence length="92" mass="10225">MNVWGQMDGDHNVIDGAPSYKVTGTPNAGRPFTVAVVPSNLDKAPFQTVRVPSDTRYARHRDFDAAVRAANIRVKKYLYMHRAPLDGRLVVS</sequence>
<dbReference type="Proteomes" id="UP000746595">
    <property type="component" value="Unassembled WGS sequence"/>
</dbReference>
<name>A0ABX1G487_9MICC</name>
<dbReference type="RefSeq" id="WP_168151877.1">
    <property type="nucleotide sequence ID" value="NZ_JAAWVT010000004.1"/>
</dbReference>
<organism evidence="1 2">
    <name type="scientific">Paeniglutamicibacter terrestris</name>
    <dbReference type="NCBI Taxonomy" id="2723403"/>
    <lineage>
        <taxon>Bacteria</taxon>
        <taxon>Bacillati</taxon>
        <taxon>Actinomycetota</taxon>
        <taxon>Actinomycetes</taxon>
        <taxon>Micrococcales</taxon>
        <taxon>Micrococcaceae</taxon>
        <taxon>Paeniglutamicibacter</taxon>
    </lineage>
</organism>
<reference evidence="1 2" key="1">
    <citation type="submission" date="2020-04" db="EMBL/GenBank/DDBJ databases">
        <title>Paeniglutamicibacter sp. ANT13_2, a novel actinomycete isolated from sediment in Antarctica.</title>
        <authorList>
            <person name="Sakdapetsiri C."/>
            <person name="Pinyakong O."/>
        </authorList>
    </citation>
    <scope>NUCLEOTIDE SEQUENCE [LARGE SCALE GENOMIC DNA]</scope>
    <source>
        <strain evidence="1 2">ANT13_2</strain>
    </source>
</reference>
<dbReference type="EMBL" id="JAAWVT010000004">
    <property type="protein sequence ID" value="NKG21052.1"/>
    <property type="molecule type" value="Genomic_DNA"/>
</dbReference>
<comment type="caution">
    <text evidence="1">The sequence shown here is derived from an EMBL/GenBank/DDBJ whole genome shotgun (WGS) entry which is preliminary data.</text>
</comment>
<proteinExistence type="predicted"/>
<keyword evidence="2" id="KW-1185">Reference proteome</keyword>
<gene>
    <name evidence="1" type="ORF">HED64_10090</name>
</gene>
<evidence type="ECO:0000313" key="1">
    <source>
        <dbReference type="EMBL" id="NKG21052.1"/>
    </source>
</evidence>
<accession>A0ABX1G487</accession>
<protein>
    <submittedName>
        <fullName evidence="1">Uncharacterized protein</fullName>
    </submittedName>
</protein>